<evidence type="ECO:0000313" key="2">
    <source>
        <dbReference type="EMBL" id="MDN4475519.1"/>
    </source>
</evidence>
<evidence type="ECO:0000256" key="1">
    <source>
        <dbReference type="SAM" id="SignalP"/>
    </source>
</evidence>
<reference evidence="2" key="1">
    <citation type="submission" date="2023-06" db="EMBL/GenBank/DDBJ databases">
        <title>Sysu t00192.</title>
        <authorList>
            <person name="Gao L."/>
            <person name="Fang B.-Z."/>
            <person name="Li W.-J."/>
        </authorList>
    </citation>
    <scope>NUCLEOTIDE SEQUENCE</scope>
    <source>
        <strain evidence="2">SYSU T00192</strain>
    </source>
</reference>
<evidence type="ECO:0000313" key="3">
    <source>
        <dbReference type="Proteomes" id="UP001172728"/>
    </source>
</evidence>
<name>A0ABT8G9Z0_9MICO</name>
<feature type="signal peptide" evidence="1">
    <location>
        <begin position="1"/>
        <end position="25"/>
    </location>
</feature>
<accession>A0ABT8G9Z0</accession>
<dbReference type="Proteomes" id="UP001172728">
    <property type="component" value="Unassembled WGS sequence"/>
</dbReference>
<gene>
    <name evidence="2" type="ORF">QQX09_06595</name>
</gene>
<feature type="chain" id="PRO_5045133736" evidence="1">
    <location>
        <begin position="26"/>
        <end position="174"/>
    </location>
</feature>
<dbReference type="RefSeq" id="WP_301132658.1">
    <property type="nucleotide sequence ID" value="NZ_JAUHPW010000004.1"/>
</dbReference>
<organism evidence="2 3">
    <name type="scientific">Demequina litoralis</name>
    <dbReference type="NCBI Taxonomy" id="3051660"/>
    <lineage>
        <taxon>Bacteria</taxon>
        <taxon>Bacillati</taxon>
        <taxon>Actinomycetota</taxon>
        <taxon>Actinomycetes</taxon>
        <taxon>Micrococcales</taxon>
        <taxon>Demequinaceae</taxon>
        <taxon>Demequina</taxon>
    </lineage>
</organism>
<comment type="caution">
    <text evidence="2">The sequence shown here is derived from an EMBL/GenBank/DDBJ whole genome shotgun (WGS) entry which is preliminary data.</text>
</comment>
<keyword evidence="3" id="KW-1185">Reference proteome</keyword>
<protein>
    <submittedName>
        <fullName evidence="2">Uncharacterized protein</fullName>
    </submittedName>
</protein>
<keyword evidence="1" id="KW-0732">Signal</keyword>
<proteinExistence type="predicted"/>
<dbReference type="EMBL" id="JAUHPW010000004">
    <property type="protein sequence ID" value="MDN4475519.1"/>
    <property type="molecule type" value="Genomic_DNA"/>
</dbReference>
<sequence length="174" mass="18057">MPRTRIALLAALTLTAVAGIVPAAAADTLAALHGSTPSTSSGVGPITAESDAAFALDTPEVEVTAAPEPEPEHTFDVRLTGHQEALDLCAGWVFEDFMAGDVVSSHNHCGGAVVLGLEVGDTVRLTGYAAGEYEVTQLLTVPKHSPASVLAGGLWMQTCLWDDQHMRLARLTAA</sequence>